<dbReference type="SUPFAM" id="SSF51569">
    <property type="entry name" value="Aldolase"/>
    <property type="match status" value="1"/>
</dbReference>
<dbReference type="Proteomes" id="UP001054945">
    <property type="component" value="Unassembled WGS sequence"/>
</dbReference>
<gene>
    <name evidence="1" type="ORF">CEXT_17791</name>
</gene>
<dbReference type="Gene3D" id="3.20.20.70">
    <property type="entry name" value="Aldolase class I"/>
    <property type="match status" value="1"/>
</dbReference>
<keyword evidence="2" id="KW-1185">Reference proteome</keyword>
<accession>A0AAV4W0A5</accession>
<organism evidence="1 2">
    <name type="scientific">Caerostris extrusa</name>
    <name type="common">Bark spider</name>
    <name type="synonym">Caerostris bankana</name>
    <dbReference type="NCBI Taxonomy" id="172846"/>
    <lineage>
        <taxon>Eukaryota</taxon>
        <taxon>Metazoa</taxon>
        <taxon>Ecdysozoa</taxon>
        <taxon>Arthropoda</taxon>
        <taxon>Chelicerata</taxon>
        <taxon>Arachnida</taxon>
        <taxon>Araneae</taxon>
        <taxon>Araneomorphae</taxon>
        <taxon>Entelegynae</taxon>
        <taxon>Araneoidea</taxon>
        <taxon>Araneidae</taxon>
        <taxon>Caerostris</taxon>
    </lineage>
</organism>
<protein>
    <submittedName>
        <fullName evidence="1">Uncharacterized protein</fullName>
    </submittedName>
</protein>
<dbReference type="AlphaFoldDB" id="A0AAV4W0A5"/>
<dbReference type="EMBL" id="BPLR01015431">
    <property type="protein sequence ID" value="GIY76082.1"/>
    <property type="molecule type" value="Genomic_DNA"/>
</dbReference>
<evidence type="ECO:0000313" key="1">
    <source>
        <dbReference type="EMBL" id="GIY76082.1"/>
    </source>
</evidence>
<dbReference type="InterPro" id="IPR013785">
    <property type="entry name" value="Aldolase_TIM"/>
</dbReference>
<comment type="caution">
    <text evidence="1">The sequence shown here is derived from an EMBL/GenBank/DDBJ whole genome shotgun (WGS) entry which is preliminary data.</text>
</comment>
<reference evidence="1 2" key="1">
    <citation type="submission" date="2021-06" db="EMBL/GenBank/DDBJ databases">
        <title>Caerostris extrusa draft genome.</title>
        <authorList>
            <person name="Kono N."/>
            <person name="Arakawa K."/>
        </authorList>
    </citation>
    <scope>NUCLEOTIDE SEQUENCE [LARGE SCALE GENOMIC DNA]</scope>
</reference>
<evidence type="ECO:0000313" key="2">
    <source>
        <dbReference type="Proteomes" id="UP001054945"/>
    </source>
</evidence>
<proteinExistence type="predicted"/>
<name>A0AAV4W0A5_CAEEX</name>
<sequence length="75" mass="8608">MFMKSELRVKNDPQVSATASGRKCHKFPMIPKVGFKPPGGIRTVKDVLLFQDLIKKELGSKWMHPHLFRIVQVAY</sequence>